<sequence>MRSSLRIGALLFGSLLWATAIGWPKAGAETVLKSGYALTDQRCGEAPDAYPKLRIGLREGYCAGLVASEEDGLIFPRSIVQIPGHRQFVIADMGSWNPGQGRLLLLDPDAAQGKRISVLIDKLDFPFGLQVGPDGKVYASTSETIFRFDPLASNPKSTIETVVQKLPGRKVTLSDGSVVEESVHPLKPFVFDKTGRIFINVGAPTDSCFKPISKPCVAGEGPAPFAAIWLFTPPPGGIFPTLKPGDPNPVRDIYARGLRNSMALAVHPDFPADGFAFLQGENGRDLLDPLEPNEELNAIERGKHYGWPYCYDLSTPSPEFKPFLLADPRYRNFCANTARYRQPLSLLPPHAAPLAMFYYSGSKFAELHGKLIVGLHGYRPSGSRVIFYDVDAFGFPKTSPPPVRYRVSCAADPSRAFQTEQKPEVAAAPFTELVTEWHKVNGIRPRGAPVGMTVASDGAIWLVEDHNKTILRIDAAASQAPDALPCDVRSPQAIDELVKFVQGDSSQRQRLTTIRTGLIEKHCQSCHSGFGLKPGLSEKEKDETALRFLLSQDGWLFPGDSKSGRLHTRLYGIGADRVMPPDPPDGRELMAHEAGYKPLLAAADLFVDRMVPGKRMRIRPGRIDREFRDRAGHECGAIPSKMVVVVVDRHPKEKPSYRIYRPADLYLNGTCTDANGYYIEQNNLDPL</sequence>
<name>A0A1M5K980_9BRAD</name>
<dbReference type="InterPro" id="IPR012938">
    <property type="entry name" value="Glc/Sorbosone_DH"/>
</dbReference>
<dbReference type="InterPro" id="IPR011041">
    <property type="entry name" value="Quinoprot_gluc/sorb_DH_b-prop"/>
</dbReference>
<dbReference type="SUPFAM" id="SSF50952">
    <property type="entry name" value="Soluble quinoprotein glucose dehydrogenase"/>
    <property type="match status" value="1"/>
</dbReference>
<dbReference type="PANTHER" id="PTHR19328:SF53">
    <property type="entry name" value="MEMBRANE PROTEIN"/>
    <property type="match status" value="1"/>
</dbReference>
<organism evidence="2 3">
    <name type="scientific">Bradyrhizobium erythrophlei</name>
    <dbReference type="NCBI Taxonomy" id="1437360"/>
    <lineage>
        <taxon>Bacteria</taxon>
        <taxon>Pseudomonadati</taxon>
        <taxon>Pseudomonadota</taxon>
        <taxon>Alphaproteobacteria</taxon>
        <taxon>Hyphomicrobiales</taxon>
        <taxon>Nitrobacteraceae</taxon>
        <taxon>Bradyrhizobium</taxon>
    </lineage>
</organism>
<dbReference type="Proteomes" id="UP000190675">
    <property type="component" value="Chromosome I"/>
</dbReference>
<dbReference type="AlphaFoldDB" id="A0A1M5K980"/>
<proteinExistence type="predicted"/>
<evidence type="ECO:0000313" key="2">
    <source>
        <dbReference type="EMBL" id="SHG49404.1"/>
    </source>
</evidence>
<gene>
    <name evidence="2" type="ORF">SAMN05444169_2723</name>
</gene>
<dbReference type="PANTHER" id="PTHR19328">
    <property type="entry name" value="HEDGEHOG-INTERACTING PROTEIN"/>
    <property type="match status" value="1"/>
</dbReference>
<reference evidence="2 3" key="1">
    <citation type="submission" date="2016-11" db="EMBL/GenBank/DDBJ databases">
        <authorList>
            <person name="Jaros S."/>
            <person name="Januszkiewicz K."/>
            <person name="Wedrychowicz H."/>
        </authorList>
    </citation>
    <scope>NUCLEOTIDE SEQUENCE [LARGE SCALE GENOMIC DNA]</scope>
    <source>
        <strain evidence="2 3">GAS242</strain>
    </source>
</reference>
<dbReference type="Pfam" id="PF07995">
    <property type="entry name" value="GSDH"/>
    <property type="match status" value="1"/>
</dbReference>
<dbReference type="EMBL" id="LT670818">
    <property type="protein sequence ID" value="SHG49404.1"/>
    <property type="molecule type" value="Genomic_DNA"/>
</dbReference>
<evidence type="ECO:0000313" key="3">
    <source>
        <dbReference type="Proteomes" id="UP000190675"/>
    </source>
</evidence>
<evidence type="ECO:0000259" key="1">
    <source>
        <dbReference type="Pfam" id="PF07995"/>
    </source>
</evidence>
<dbReference type="Gene3D" id="2.120.10.30">
    <property type="entry name" value="TolB, C-terminal domain"/>
    <property type="match status" value="1"/>
</dbReference>
<protein>
    <submittedName>
        <fullName evidence="2">Glucose/arabinose dehydrogenase, beta-propeller fold</fullName>
    </submittedName>
</protein>
<feature type="domain" description="Glucose/Sorbosone dehydrogenase" evidence="1">
    <location>
        <begin position="247"/>
        <end position="374"/>
    </location>
</feature>
<accession>A0A1M5K980</accession>
<dbReference type="InterPro" id="IPR011042">
    <property type="entry name" value="6-blade_b-propeller_TolB-like"/>
</dbReference>